<dbReference type="AlphaFoldDB" id="H1PR23"/>
<dbReference type="EMBL" id="AGWJ02000002">
    <property type="protein sequence ID" value="EHO82836.1"/>
    <property type="molecule type" value="Genomic_DNA"/>
</dbReference>
<evidence type="ECO:0000313" key="1">
    <source>
        <dbReference type="EMBL" id="EHO82836.1"/>
    </source>
</evidence>
<evidence type="ECO:0008006" key="3">
    <source>
        <dbReference type="Google" id="ProtNLM"/>
    </source>
</evidence>
<proteinExistence type="predicted"/>
<dbReference type="SUPFAM" id="SSF56112">
    <property type="entry name" value="Protein kinase-like (PK-like)"/>
    <property type="match status" value="1"/>
</dbReference>
<accession>H1PR23</accession>
<dbReference type="PATRIC" id="fig|457404.5.peg.404"/>
<dbReference type="InterPro" id="IPR009330">
    <property type="entry name" value="LipoPS_heptP_kinase"/>
</dbReference>
<comment type="caution">
    <text evidence="1">The sequence shown here is derived from an EMBL/GenBank/DDBJ whole genome shotgun (WGS) entry which is preliminary data.</text>
</comment>
<dbReference type="Proteomes" id="UP000003233">
    <property type="component" value="Unassembled WGS sequence"/>
</dbReference>
<dbReference type="Gene3D" id="1.10.510.10">
    <property type="entry name" value="Transferase(Phosphotransferase) domain 1"/>
    <property type="match status" value="1"/>
</dbReference>
<organism evidence="1 2">
    <name type="scientific">Fusobacterium ulcerans 12-1B</name>
    <dbReference type="NCBI Taxonomy" id="457404"/>
    <lineage>
        <taxon>Bacteria</taxon>
        <taxon>Fusobacteriati</taxon>
        <taxon>Fusobacteriota</taxon>
        <taxon>Fusobacteriia</taxon>
        <taxon>Fusobacteriales</taxon>
        <taxon>Fusobacteriaceae</taxon>
        <taxon>Fusobacterium</taxon>
    </lineage>
</organism>
<protein>
    <recommendedName>
        <fullName evidence="3">Protein kinase domain-containing protein</fullName>
    </recommendedName>
</protein>
<reference evidence="1 2" key="1">
    <citation type="submission" date="2012-07" db="EMBL/GenBank/DDBJ databases">
        <title>The Genome Sequence of Fusobacterium ulcerans 12_1B.</title>
        <authorList>
            <consortium name="The Broad Institute Genome Sequencing Platform"/>
            <person name="Earl A."/>
            <person name="Ward D."/>
            <person name="Feldgarden M."/>
            <person name="Gevers D."/>
            <person name="Strauss J."/>
            <person name="Ambrose C.E."/>
            <person name="Allen-Vercoe E."/>
            <person name="Walker B."/>
            <person name="Young S.K."/>
            <person name="Zeng Q."/>
            <person name="Gargeya S."/>
            <person name="Fitzgerald M."/>
            <person name="Haas B."/>
            <person name="Abouelleil A."/>
            <person name="Alvarado L."/>
            <person name="Arachchi H.M."/>
            <person name="Berlin A.M."/>
            <person name="Chapman S.B."/>
            <person name="Goldberg J."/>
            <person name="Griggs A."/>
            <person name="Gujja S."/>
            <person name="Hansen M."/>
            <person name="Howarth C."/>
            <person name="Imamovic A."/>
            <person name="Larimer J."/>
            <person name="McCowen C."/>
            <person name="Montmayeur A."/>
            <person name="Murphy C."/>
            <person name="Neiman D."/>
            <person name="Pearson M."/>
            <person name="Priest M."/>
            <person name="Roberts A."/>
            <person name="Saif S."/>
            <person name="Shea T."/>
            <person name="Sisk P."/>
            <person name="Sykes S."/>
            <person name="Wortman J."/>
            <person name="Nusbaum C."/>
            <person name="Birren B."/>
        </authorList>
    </citation>
    <scope>NUCLEOTIDE SEQUENCE [LARGE SCALE GENOMIC DNA]</scope>
    <source>
        <strain evidence="1 2">12_1B</strain>
    </source>
</reference>
<dbReference type="Pfam" id="PF06176">
    <property type="entry name" value="WaaY"/>
    <property type="match status" value="1"/>
</dbReference>
<dbReference type="BioCyc" id="FSP457404-HMP:GTSQ-868-MONOMER"/>
<gene>
    <name evidence="1" type="ORF">HMPREF0402_00866</name>
</gene>
<name>H1PR23_9FUSO</name>
<dbReference type="InterPro" id="IPR011009">
    <property type="entry name" value="Kinase-like_dom_sf"/>
</dbReference>
<keyword evidence="2" id="KW-1185">Reference proteome</keyword>
<sequence>MGIYMKKYDLKNINIEEYKLYFYEEKYLEVGRKILNNEYKILDRYKDDNRTFVALIEIENKKYILKIPKNEYKKIWKRFLTLFKKGEGLSSLINIRSARNKGLIEVMDIYLAGEKRKNGMISDSFFLLEYIEGKICLENDKVEKILELMKKMHKLGLYHGDCNPYNFLFTKKGIRMVDTKCKKMLFGNYKAHYDMLTLNKYLKNLKYIYNKNIFYYITLIIKWK</sequence>
<evidence type="ECO:0000313" key="2">
    <source>
        <dbReference type="Proteomes" id="UP000003233"/>
    </source>
</evidence>
<dbReference type="HOGENOM" id="CLU_095287_1_0_0"/>